<feature type="region of interest" description="Disordered" evidence="2">
    <location>
        <begin position="455"/>
        <end position="504"/>
    </location>
</feature>
<dbReference type="EMBL" id="CP088295">
    <property type="protein sequence ID" value="UUY02248.1"/>
    <property type="molecule type" value="Genomic_DNA"/>
</dbReference>
<evidence type="ECO:0000313" key="4">
    <source>
        <dbReference type="Proteomes" id="UP001058860"/>
    </source>
</evidence>
<evidence type="ECO:0008006" key="5">
    <source>
        <dbReference type="Google" id="ProtNLM"/>
    </source>
</evidence>
<organism evidence="3 4">
    <name type="scientific">Svornostia abyssi</name>
    <dbReference type="NCBI Taxonomy" id="2898438"/>
    <lineage>
        <taxon>Bacteria</taxon>
        <taxon>Bacillati</taxon>
        <taxon>Actinomycetota</taxon>
        <taxon>Thermoleophilia</taxon>
        <taxon>Solirubrobacterales</taxon>
        <taxon>Baekduiaceae</taxon>
        <taxon>Svornostia</taxon>
    </lineage>
</organism>
<keyword evidence="4" id="KW-1185">Reference proteome</keyword>
<feature type="region of interest" description="Disordered" evidence="2">
    <location>
        <begin position="522"/>
        <end position="584"/>
    </location>
</feature>
<accession>A0ABY5PC46</accession>
<keyword evidence="1" id="KW-0175">Coiled coil</keyword>
<dbReference type="Proteomes" id="UP001058860">
    <property type="component" value="Chromosome"/>
</dbReference>
<proteinExistence type="predicted"/>
<feature type="region of interest" description="Disordered" evidence="2">
    <location>
        <begin position="630"/>
        <end position="653"/>
    </location>
</feature>
<evidence type="ECO:0000313" key="3">
    <source>
        <dbReference type="EMBL" id="UUY02248.1"/>
    </source>
</evidence>
<feature type="coiled-coil region" evidence="1">
    <location>
        <begin position="138"/>
        <end position="196"/>
    </location>
</feature>
<evidence type="ECO:0000256" key="2">
    <source>
        <dbReference type="SAM" id="MobiDB-lite"/>
    </source>
</evidence>
<dbReference type="RefSeq" id="WP_353862781.1">
    <property type="nucleotide sequence ID" value="NZ_CP088295.1"/>
</dbReference>
<protein>
    <recommendedName>
        <fullName evidence="5">DUF4139 domain-containing protein</fullName>
    </recommendedName>
</protein>
<evidence type="ECO:0000256" key="1">
    <source>
        <dbReference type="SAM" id="Coils"/>
    </source>
</evidence>
<name>A0ABY5PC46_9ACTN</name>
<feature type="compositionally biased region" description="Basic and acidic residues" evidence="2">
    <location>
        <begin position="537"/>
        <end position="554"/>
    </location>
</feature>
<reference evidence="4" key="1">
    <citation type="submission" date="2021-11" db="EMBL/GenBank/DDBJ databases">
        <title>Cultivation dependent microbiological survey of springs from the worlds oldest radium mine currently devoted to the extraction of radon-saturated water.</title>
        <authorList>
            <person name="Kapinusova G."/>
            <person name="Smrhova T."/>
            <person name="Strejcek M."/>
            <person name="Suman J."/>
            <person name="Jani K."/>
            <person name="Pajer P."/>
            <person name="Uhlik O."/>
        </authorList>
    </citation>
    <scope>NUCLEOTIDE SEQUENCE [LARGE SCALE GENOMIC DNA]</scope>
    <source>
        <strain evidence="4">J379</strain>
    </source>
</reference>
<sequence length="653" mass="69539">MVPAVPPEFAPVEVDRVVWSPTGPDSGTVEVVVEGRWRGAPMPTTPLLLVEEAGLRRRFGARGEQRPGPTGAFSAAFTLPSRLRGELQTGAALRLGAAEVSLPAARVGATVGAEVIEPSVLMDRRAQREEPVVLAERIEREREARARAEAERDALAQEIAAARSSAPDEGLELDELRRLRARVDDLNDALITLAGELRVRLRDEAAARWVAEAELRTERAHVGALSAEVASLRGEAPATVEPAAMPPAFAPPPEAEATIANLGRAAERLRERAEHLAADAQVLPDAAPVAEPAGDAGHGAIPSPADDPDVLAQVVDGFGVTIEQDAITPAALAAVDPLPDLAPPRVERVVELAPRVVNDQLFTFWLTNAIEQLDTVDRPAAADAVVALLPLQGPVMRRKLTYDLTIEPLAPRRVVLGKRTFAVEEHEEGLELPKPDVAVTGTPANIAPLVARRRVARRDARDDGAQAQAQASVPRASAPGDARRRRPVRDPVRLRAGAATPRGVGQARVDVGLSLPCRVPRGRGRWAGLARPRRRRPAGDGDGRRRPDRDRDGRGAVVRRAARAPDPHRAPGGGAHHRCRRSGGSRVARALVRSGAGFQSPVTVASCGRRPWMPLRELACGSFSRARGVSTNSRNVRGRGVAPSGPVPNLGCP</sequence>
<gene>
    <name evidence="3" type="ORF">LRS13_16195</name>
</gene>